<evidence type="ECO:0000313" key="2">
    <source>
        <dbReference type="Proteomes" id="UP000266005"/>
    </source>
</evidence>
<comment type="caution">
    <text evidence="1">The sequence shown here is derived from an EMBL/GenBank/DDBJ whole genome shotgun (WGS) entry which is preliminary data.</text>
</comment>
<dbReference type="AlphaFoldDB" id="A0A399S4X9"/>
<accession>A0A399S4X9</accession>
<keyword evidence="2" id="KW-1185">Reference proteome</keyword>
<dbReference type="Proteomes" id="UP000266005">
    <property type="component" value="Unassembled WGS sequence"/>
</dbReference>
<reference evidence="2" key="1">
    <citation type="submission" date="2018-08" db="EMBL/GenBank/DDBJ databases">
        <title>Mucilaginibacter sp. MYSH2.</title>
        <authorList>
            <person name="Seo T."/>
        </authorList>
    </citation>
    <scope>NUCLEOTIDE SEQUENCE [LARGE SCALE GENOMIC DNA]</scope>
    <source>
        <strain evidence="2">KIRAN</strain>
    </source>
</reference>
<name>A0A399S4X9_9BACT</name>
<protein>
    <submittedName>
        <fullName evidence="1">Uncharacterized protein</fullName>
    </submittedName>
</protein>
<proteinExistence type="predicted"/>
<evidence type="ECO:0000313" key="1">
    <source>
        <dbReference type="EMBL" id="RIJ36907.1"/>
    </source>
</evidence>
<gene>
    <name evidence="1" type="ORF">D1627_13870</name>
</gene>
<sequence>MPANKDHQAEIIEILNSDSNTVRVPMREEDVELQAFHERSLSKNELEAFKNSQTWKLFNTWDELMQDHIKLKLSENVLRQVLRFKNEYELQGELDQ</sequence>
<dbReference type="EMBL" id="QWGE01000004">
    <property type="protein sequence ID" value="RIJ36907.1"/>
    <property type="molecule type" value="Genomic_DNA"/>
</dbReference>
<organism evidence="1 2">
    <name type="scientific">Pontibacter oryzae</name>
    <dbReference type="NCBI Taxonomy" id="2304593"/>
    <lineage>
        <taxon>Bacteria</taxon>
        <taxon>Pseudomonadati</taxon>
        <taxon>Bacteroidota</taxon>
        <taxon>Cytophagia</taxon>
        <taxon>Cytophagales</taxon>
        <taxon>Hymenobacteraceae</taxon>
        <taxon>Pontibacter</taxon>
    </lineage>
</organism>